<dbReference type="AlphaFoldDB" id="A0A5B7HV21"/>
<evidence type="ECO:0000313" key="2">
    <source>
        <dbReference type="EMBL" id="MPC73625.1"/>
    </source>
</evidence>
<feature type="compositionally biased region" description="Polar residues" evidence="1">
    <location>
        <begin position="76"/>
        <end position="88"/>
    </location>
</feature>
<gene>
    <name evidence="2" type="ORF">E2C01_067959</name>
</gene>
<feature type="compositionally biased region" description="Basic and acidic residues" evidence="1">
    <location>
        <begin position="1"/>
        <end position="11"/>
    </location>
</feature>
<feature type="compositionally biased region" description="Basic and acidic residues" evidence="1">
    <location>
        <begin position="52"/>
        <end position="69"/>
    </location>
</feature>
<dbReference type="EMBL" id="VSRR010037177">
    <property type="protein sequence ID" value="MPC73625.1"/>
    <property type="molecule type" value="Genomic_DNA"/>
</dbReference>
<organism evidence="2 3">
    <name type="scientific">Portunus trituberculatus</name>
    <name type="common">Swimming crab</name>
    <name type="synonym">Neptunus trituberculatus</name>
    <dbReference type="NCBI Taxonomy" id="210409"/>
    <lineage>
        <taxon>Eukaryota</taxon>
        <taxon>Metazoa</taxon>
        <taxon>Ecdysozoa</taxon>
        <taxon>Arthropoda</taxon>
        <taxon>Crustacea</taxon>
        <taxon>Multicrustacea</taxon>
        <taxon>Malacostraca</taxon>
        <taxon>Eumalacostraca</taxon>
        <taxon>Eucarida</taxon>
        <taxon>Decapoda</taxon>
        <taxon>Pleocyemata</taxon>
        <taxon>Brachyura</taxon>
        <taxon>Eubrachyura</taxon>
        <taxon>Portunoidea</taxon>
        <taxon>Portunidae</taxon>
        <taxon>Portuninae</taxon>
        <taxon>Portunus</taxon>
    </lineage>
</organism>
<proteinExistence type="predicted"/>
<name>A0A5B7HV21_PORTR</name>
<comment type="caution">
    <text evidence="2">The sequence shown here is derived from an EMBL/GenBank/DDBJ whole genome shotgun (WGS) entry which is preliminary data.</text>
</comment>
<protein>
    <submittedName>
        <fullName evidence="2">Uncharacterized protein</fullName>
    </submittedName>
</protein>
<feature type="region of interest" description="Disordered" evidence="1">
    <location>
        <begin position="1"/>
        <end position="114"/>
    </location>
</feature>
<reference evidence="2 3" key="1">
    <citation type="submission" date="2019-05" db="EMBL/GenBank/DDBJ databases">
        <title>Another draft genome of Portunus trituberculatus and its Hox gene families provides insights of decapod evolution.</title>
        <authorList>
            <person name="Jeong J.-H."/>
            <person name="Song I."/>
            <person name="Kim S."/>
            <person name="Choi T."/>
            <person name="Kim D."/>
            <person name="Ryu S."/>
            <person name="Kim W."/>
        </authorList>
    </citation>
    <scope>NUCLEOTIDE SEQUENCE [LARGE SCALE GENOMIC DNA]</scope>
    <source>
        <tissue evidence="2">Muscle</tissue>
    </source>
</reference>
<sequence length="114" mass="12334">MGCKVHSDSTHSRPRTSATALRRPGTNLGRRETELSSHRWRISPPDPGESDQVPRERGLPDTAVKEEPATRAGPTLPSNDFSDTTEGTKSVPGHLEPASSGKQDDPRVTSIEIP</sequence>
<accession>A0A5B7HV21</accession>
<dbReference type="Proteomes" id="UP000324222">
    <property type="component" value="Unassembled WGS sequence"/>
</dbReference>
<evidence type="ECO:0000256" key="1">
    <source>
        <dbReference type="SAM" id="MobiDB-lite"/>
    </source>
</evidence>
<keyword evidence="3" id="KW-1185">Reference proteome</keyword>
<evidence type="ECO:0000313" key="3">
    <source>
        <dbReference type="Proteomes" id="UP000324222"/>
    </source>
</evidence>